<dbReference type="InterPro" id="IPR003313">
    <property type="entry name" value="AraC-bd"/>
</dbReference>
<evidence type="ECO:0000256" key="3">
    <source>
        <dbReference type="ARBA" id="ARBA00023163"/>
    </source>
</evidence>
<proteinExistence type="predicted"/>
<dbReference type="Gene3D" id="2.60.120.10">
    <property type="entry name" value="Jelly Rolls"/>
    <property type="match status" value="1"/>
</dbReference>
<dbReference type="AlphaFoldDB" id="A0A2X2IQY1"/>
<dbReference type="Gene3D" id="1.10.10.60">
    <property type="entry name" value="Homeodomain-like"/>
    <property type="match status" value="2"/>
</dbReference>
<evidence type="ECO:0000313" key="5">
    <source>
        <dbReference type="Proteomes" id="UP000251241"/>
    </source>
</evidence>
<evidence type="ECO:0000256" key="2">
    <source>
        <dbReference type="ARBA" id="ARBA00023125"/>
    </source>
</evidence>
<dbReference type="InterPro" id="IPR018060">
    <property type="entry name" value="HTH_AraC"/>
</dbReference>
<gene>
    <name evidence="4" type="primary">btr_1</name>
    <name evidence="4" type="ORF">NCTC11343_00223</name>
</gene>
<sequence>MKTLQFNIPVIKGQSITVQEDISESFYPHLHRHQEAQLMWITKGKGVLLVDETLHPFKENDIFFIAAHQAHVFKSVSEDKAGDAARSISIFFDPEGRLKQLFMLGEFESLEQFLSQDSRGFKIPEVDFDMVSKRMLLLKQSEKIDKMMHFFYLLRTLAQISKRTDALCPEPMETVVGSTGKNNRIEKVCHYINTHFKHGLTLESVAERAHLSPQAFCRYFKKHCGITLVGYLNRIRINEVCSQLGKDPLHLENISFIAYNCGFNSITNFNRVFKQIIGCTPKEYILRYDQRYTENTIVSYV</sequence>
<dbReference type="PRINTS" id="PR00032">
    <property type="entry name" value="HTHARAC"/>
</dbReference>
<dbReference type="Pfam" id="PF02311">
    <property type="entry name" value="AraC_binding"/>
    <property type="match status" value="1"/>
</dbReference>
<keyword evidence="3" id="KW-0804">Transcription</keyword>
<dbReference type="PANTHER" id="PTHR43280">
    <property type="entry name" value="ARAC-FAMILY TRANSCRIPTIONAL REGULATOR"/>
    <property type="match status" value="1"/>
</dbReference>
<dbReference type="InterPro" id="IPR020449">
    <property type="entry name" value="Tscrpt_reg_AraC-type_HTH"/>
</dbReference>
<dbReference type="InterPro" id="IPR014710">
    <property type="entry name" value="RmlC-like_jellyroll"/>
</dbReference>
<dbReference type="Proteomes" id="UP000251241">
    <property type="component" value="Unassembled WGS sequence"/>
</dbReference>
<dbReference type="PANTHER" id="PTHR43280:SF2">
    <property type="entry name" value="HTH-TYPE TRANSCRIPTIONAL REGULATOR EXSA"/>
    <property type="match status" value="1"/>
</dbReference>
<dbReference type="InterPro" id="IPR009057">
    <property type="entry name" value="Homeodomain-like_sf"/>
</dbReference>
<dbReference type="GO" id="GO:0043565">
    <property type="term" value="F:sequence-specific DNA binding"/>
    <property type="evidence" value="ECO:0007669"/>
    <property type="project" value="InterPro"/>
</dbReference>
<dbReference type="PROSITE" id="PS00041">
    <property type="entry name" value="HTH_ARAC_FAMILY_1"/>
    <property type="match status" value="1"/>
</dbReference>
<evidence type="ECO:0000313" key="4">
    <source>
        <dbReference type="EMBL" id="SPZ83704.1"/>
    </source>
</evidence>
<dbReference type="PROSITE" id="PS01124">
    <property type="entry name" value="HTH_ARAC_FAMILY_2"/>
    <property type="match status" value="1"/>
</dbReference>
<dbReference type="SUPFAM" id="SSF51182">
    <property type="entry name" value="RmlC-like cupins"/>
    <property type="match status" value="1"/>
</dbReference>
<reference evidence="4 5" key="1">
    <citation type="submission" date="2018-06" db="EMBL/GenBank/DDBJ databases">
        <authorList>
            <consortium name="Pathogen Informatics"/>
            <person name="Doyle S."/>
        </authorList>
    </citation>
    <scope>NUCLEOTIDE SEQUENCE [LARGE SCALE GENOMIC DNA]</scope>
    <source>
        <strain evidence="4 5">NCTC11343</strain>
    </source>
</reference>
<dbReference type="Pfam" id="PF12833">
    <property type="entry name" value="HTH_18"/>
    <property type="match status" value="1"/>
</dbReference>
<accession>A0A2X2IQY1</accession>
<dbReference type="SUPFAM" id="SSF46689">
    <property type="entry name" value="Homeodomain-like"/>
    <property type="match status" value="2"/>
</dbReference>
<dbReference type="GeneID" id="97181949"/>
<dbReference type="RefSeq" id="WP_112373576.1">
    <property type="nucleotide sequence ID" value="NZ_CP069793.1"/>
</dbReference>
<keyword evidence="1" id="KW-0805">Transcription regulation</keyword>
<organism evidence="4 5">
    <name type="scientific">Sphingobacterium multivorum</name>
    <dbReference type="NCBI Taxonomy" id="28454"/>
    <lineage>
        <taxon>Bacteria</taxon>
        <taxon>Pseudomonadati</taxon>
        <taxon>Bacteroidota</taxon>
        <taxon>Sphingobacteriia</taxon>
        <taxon>Sphingobacteriales</taxon>
        <taxon>Sphingobacteriaceae</taxon>
        <taxon>Sphingobacterium</taxon>
    </lineage>
</organism>
<dbReference type="InterPro" id="IPR011051">
    <property type="entry name" value="RmlC_Cupin_sf"/>
</dbReference>
<protein>
    <submittedName>
        <fullName evidence="4">Bacillibactin transport regulator</fullName>
    </submittedName>
</protein>
<dbReference type="EMBL" id="UAUU01000002">
    <property type="protein sequence ID" value="SPZ83704.1"/>
    <property type="molecule type" value="Genomic_DNA"/>
</dbReference>
<dbReference type="GO" id="GO:0003700">
    <property type="term" value="F:DNA-binding transcription factor activity"/>
    <property type="evidence" value="ECO:0007669"/>
    <property type="project" value="InterPro"/>
</dbReference>
<keyword evidence="2" id="KW-0238">DNA-binding</keyword>
<dbReference type="SMART" id="SM00342">
    <property type="entry name" value="HTH_ARAC"/>
    <property type="match status" value="1"/>
</dbReference>
<evidence type="ECO:0000256" key="1">
    <source>
        <dbReference type="ARBA" id="ARBA00023015"/>
    </source>
</evidence>
<name>A0A2X2IQY1_SPHMU</name>
<dbReference type="InterPro" id="IPR018062">
    <property type="entry name" value="HTH_AraC-typ_CS"/>
</dbReference>